<dbReference type="GO" id="GO:0004252">
    <property type="term" value="F:serine-type endopeptidase activity"/>
    <property type="evidence" value="ECO:0007669"/>
    <property type="project" value="InterPro"/>
</dbReference>
<evidence type="ECO:0000259" key="4">
    <source>
        <dbReference type="PROSITE" id="PS50106"/>
    </source>
</evidence>
<dbReference type="PRINTS" id="PR00834">
    <property type="entry name" value="PROTEASES2C"/>
</dbReference>
<dbReference type="EMBL" id="JACCCV010000001">
    <property type="protein sequence ID" value="NYF50398.1"/>
    <property type="molecule type" value="Genomic_DNA"/>
</dbReference>
<protein>
    <submittedName>
        <fullName evidence="5">S1-C subfamily serine protease</fullName>
    </submittedName>
</protein>
<dbReference type="PANTHER" id="PTHR43343:SF3">
    <property type="entry name" value="PROTEASE DO-LIKE 8, CHLOROPLASTIC"/>
    <property type="match status" value="1"/>
</dbReference>
<gene>
    <name evidence="5" type="ORF">HDF12_000763</name>
</gene>
<dbReference type="SUPFAM" id="SSF50494">
    <property type="entry name" value="Trypsin-like serine proteases"/>
    <property type="match status" value="1"/>
</dbReference>
<dbReference type="InterPro" id="IPR001478">
    <property type="entry name" value="PDZ"/>
</dbReference>
<dbReference type="Proteomes" id="UP000534186">
    <property type="component" value="Unassembled WGS sequence"/>
</dbReference>
<evidence type="ECO:0000256" key="2">
    <source>
        <dbReference type="ARBA" id="ARBA00022801"/>
    </source>
</evidence>
<dbReference type="InterPro" id="IPR009003">
    <property type="entry name" value="Peptidase_S1_PA"/>
</dbReference>
<evidence type="ECO:0000313" key="6">
    <source>
        <dbReference type="Proteomes" id="UP000534186"/>
    </source>
</evidence>
<organism evidence="5 6">
    <name type="scientific">Tunturiibacter lichenicola</name>
    <dbReference type="NCBI Taxonomy" id="2051959"/>
    <lineage>
        <taxon>Bacteria</taxon>
        <taxon>Pseudomonadati</taxon>
        <taxon>Acidobacteriota</taxon>
        <taxon>Terriglobia</taxon>
        <taxon>Terriglobales</taxon>
        <taxon>Acidobacteriaceae</taxon>
        <taxon>Tunturiibacter</taxon>
    </lineage>
</organism>
<feature type="domain" description="PDZ" evidence="4">
    <location>
        <begin position="308"/>
        <end position="399"/>
    </location>
</feature>
<dbReference type="InterPro" id="IPR001940">
    <property type="entry name" value="Peptidase_S1C"/>
</dbReference>
<keyword evidence="3" id="KW-0812">Transmembrane</keyword>
<dbReference type="AlphaFoldDB" id="A0A7Y9T1E1"/>
<evidence type="ECO:0000313" key="5">
    <source>
        <dbReference type="EMBL" id="NYF50398.1"/>
    </source>
</evidence>
<dbReference type="PANTHER" id="PTHR43343">
    <property type="entry name" value="PEPTIDASE S12"/>
    <property type="match status" value="1"/>
</dbReference>
<keyword evidence="2" id="KW-0378">Hydrolase</keyword>
<comment type="caution">
    <text evidence="5">The sequence shown here is derived from an EMBL/GenBank/DDBJ whole genome shotgun (WGS) entry which is preliminary data.</text>
</comment>
<evidence type="ECO:0000256" key="3">
    <source>
        <dbReference type="SAM" id="Phobius"/>
    </source>
</evidence>
<dbReference type="SUPFAM" id="SSF50156">
    <property type="entry name" value="PDZ domain-like"/>
    <property type="match status" value="1"/>
</dbReference>
<evidence type="ECO:0000256" key="1">
    <source>
        <dbReference type="ARBA" id="ARBA00022670"/>
    </source>
</evidence>
<accession>A0A7Y9T1E1</accession>
<name>A0A7Y9T1E1_9BACT</name>
<dbReference type="Pfam" id="PF13365">
    <property type="entry name" value="Trypsin_2"/>
    <property type="match status" value="1"/>
</dbReference>
<sequence>MCRSFAAGYLKDQVVLTMKLRPVLLVVLLLSGFYYLTTHVWSTGAVSPWLHRATPSTSLSATNTAAVNGPLGTFELTEANAAPAYDTEEQQNIAVYKKALPSVVNITSTAIAMDFFYGPVPQQGQGSGFILDKQGHILTNNHVIDNAQRVEVTLSDKHKYKATVVGVDKGHDLALLLINNAPNLQPATLAESQSLTVGQRVYAIGNPFGLSGTMTRGIISAIRSIRGPNNNPIEDAIQTDASVNPGNSGGPLLNSRGEVIGITTLIASNGVDQSAGIGFAIPVNTAKAVIADFAKYGRIRRPSLDIATLEIGPEVADQIGLAADYGLLIERVLPGGAAEKAGLHGGTQRAYQGNMPVMLGGDLIVGMDGQEITNAQDLAAVMNSHKAGDEVTLTVFRGRKRLDVKVKLNDATEQQGQPGRET</sequence>
<keyword evidence="3" id="KW-1133">Transmembrane helix</keyword>
<dbReference type="Pfam" id="PF13180">
    <property type="entry name" value="PDZ_2"/>
    <property type="match status" value="1"/>
</dbReference>
<feature type="transmembrane region" description="Helical" evidence="3">
    <location>
        <begin position="20"/>
        <end position="37"/>
    </location>
</feature>
<dbReference type="Gene3D" id="2.40.10.120">
    <property type="match status" value="1"/>
</dbReference>
<dbReference type="InterPro" id="IPR051201">
    <property type="entry name" value="Chloro_Bact_Ser_Proteases"/>
</dbReference>
<keyword evidence="1 5" id="KW-0645">Protease</keyword>
<proteinExistence type="predicted"/>
<reference evidence="5 6" key="1">
    <citation type="submission" date="2020-07" db="EMBL/GenBank/DDBJ databases">
        <title>Genomic Encyclopedia of Type Strains, Phase IV (KMG-V): Genome sequencing to study the core and pangenomes of soil and plant-associated prokaryotes.</title>
        <authorList>
            <person name="Whitman W."/>
        </authorList>
    </citation>
    <scope>NUCLEOTIDE SEQUENCE [LARGE SCALE GENOMIC DNA]</scope>
    <source>
        <strain evidence="5 6">M8UP30</strain>
    </source>
</reference>
<dbReference type="InterPro" id="IPR036034">
    <property type="entry name" value="PDZ_sf"/>
</dbReference>
<dbReference type="GO" id="GO:0006508">
    <property type="term" value="P:proteolysis"/>
    <property type="evidence" value="ECO:0007669"/>
    <property type="project" value="UniProtKB-KW"/>
</dbReference>
<dbReference type="Gene3D" id="2.30.42.10">
    <property type="match status" value="1"/>
</dbReference>
<dbReference type="SMART" id="SM00228">
    <property type="entry name" value="PDZ"/>
    <property type="match status" value="1"/>
</dbReference>
<dbReference type="PROSITE" id="PS50106">
    <property type="entry name" value="PDZ"/>
    <property type="match status" value="1"/>
</dbReference>
<keyword evidence="3" id="KW-0472">Membrane</keyword>